<dbReference type="EMBL" id="WRPP01000003">
    <property type="protein sequence ID" value="MVU79313.1"/>
    <property type="molecule type" value="Genomic_DNA"/>
</dbReference>
<proteinExistence type="predicted"/>
<dbReference type="SUPFAM" id="SSF51182">
    <property type="entry name" value="RmlC-like cupins"/>
    <property type="match status" value="1"/>
</dbReference>
<dbReference type="Pfam" id="PF07883">
    <property type="entry name" value="Cupin_2"/>
    <property type="match status" value="1"/>
</dbReference>
<dbReference type="InterPro" id="IPR011051">
    <property type="entry name" value="RmlC_Cupin_sf"/>
</dbReference>
<dbReference type="InterPro" id="IPR014710">
    <property type="entry name" value="RmlC-like_jellyroll"/>
</dbReference>
<name>A0A7K1UY61_9NOCA</name>
<evidence type="ECO:0000313" key="2">
    <source>
        <dbReference type="EMBL" id="MVU79313.1"/>
    </source>
</evidence>
<sequence>MPLITAAEAPRFENDHATFVGLAAPSRGSTENCAWRLTIKPGVDAPPHALDREEIFVALSGGMTVTMGEDVFRVEAGDALVVPAHQMFAMANPGEEPFEALVVLPVGGQGLIPGQDPVVAPWAR</sequence>
<protein>
    <submittedName>
        <fullName evidence="2">Cupin domain-containing protein</fullName>
    </submittedName>
</protein>
<reference evidence="2 3" key="1">
    <citation type="submission" date="2019-12" db="EMBL/GenBank/DDBJ databases">
        <title>Nocardia sp. nov. ET3-3 isolated from soil.</title>
        <authorList>
            <person name="Kanchanasin P."/>
            <person name="Tanasupawat S."/>
            <person name="Yuki M."/>
            <person name="Kudo T."/>
        </authorList>
    </citation>
    <scope>NUCLEOTIDE SEQUENCE [LARGE SCALE GENOMIC DNA]</scope>
    <source>
        <strain evidence="2 3">ET3-3</strain>
    </source>
</reference>
<dbReference type="Proteomes" id="UP000466794">
    <property type="component" value="Unassembled WGS sequence"/>
</dbReference>
<organism evidence="2 3">
    <name type="scientific">Nocardia terrae</name>
    <dbReference type="NCBI Taxonomy" id="2675851"/>
    <lineage>
        <taxon>Bacteria</taxon>
        <taxon>Bacillati</taxon>
        <taxon>Actinomycetota</taxon>
        <taxon>Actinomycetes</taxon>
        <taxon>Mycobacteriales</taxon>
        <taxon>Nocardiaceae</taxon>
        <taxon>Nocardia</taxon>
    </lineage>
</organism>
<gene>
    <name evidence="2" type="ORF">GPX89_18965</name>
</gene>
<dbReference type="InterPro" id="IPR013096">
    <property type="entry name" value="Cupin_2"/>
</dbReference>
<dbReference type="AlphaFoldDB" id="A0A7K1UY61"/>
<accession>A0A7K1UY61</accession>
<dbReference type="RefSeq" id="WP_157388898.1">
    <property type="nucleotide sequence ID" value="NZ_WRPP01000003.1"/>
</dbReference>
<comment type="caution">
    <text evidence="2">The sequence shown here is derived from an EMBL/GenBank/DDBJ whole genome shotgun (WGS) entry which is preliminary data.</text>
</comment>
<evidence type="ECO:0000259" key="1">
    <source>
        <dbReference type="Pfam" id="PF07883"/>
    </source>
</evidence>
<dbReference type="Gene3D" id="2.60.120.10">
    <property type="entry name" value="Jelly Rolls"/>
    <property type="match status" value="1"/>
</dbReference>
<keyword evidence="3" id="KW-1185">Reference proteome</keyword>
<evidence type="ECO:0000313" key="3">
    <source>
        <dbReference type="Proteomes" id="UP000466794"/>
    </source>
</evidence>
<feature type="domain" description="Cupin type-2" evidence="1">
    <location>
        <begin position="36"/>
        <end position="103"/>
    </location>
</feature>